<dbReference type="GO" id="GO:0003677">
    <property type="term" value="F:DNA binding"/>
    <property type="evidence" value="ECO:0007669"/>
    <property type="project" value="UniProtKB-KW"/>
</dbReference>
<name>A0A545SQN5_9GAMM</name>
<evidence type="ECO:0000256" key="1">
    <source>
        <dbReference type="ARBA" id="ARBA00022741"/>
    </source>
</evidence>
<dbReference type="PROSITE" id="PS00675">
    <property type="entry name" value="SIGMA54_INTERACT_1"/>
    <property type="match status" value="1"/>
</dbReference>
<dbReference type="OrthoDB" id="9804019at2"/>
<dbReference type="Proteomes" id="UP000319732">
    <property type="component" value="Unassembled WGS sequence"/>
</dbReference>
<dbReference type="SUPFAM" id="SSF52540">
    <property type="entry name" value="P-loop containing nucleoside triphosphate hydrolases"/>
    <property type="match status" value="1"/>
</dbReference>
<comment type="caution">
    <text evidence="6">The sequence shown here is derived from an EMBL/GenBank/DDBJ whole genome shotgun (WGS) entry which is preliminary data.</text>
</comment>
<dbReference type="PROSITE" id="PS00676">
    <property type="entry name" value="SIGMA54_INTERACT_2"/>
    <property type="match status" value="1"/>
</dbReference>
<dbReference type="GO" id="GO:0006355">
    <property type="term" value="P:regulation of DNA-templated transcription"/>
    <property type="evidence" value="ECO:0007669"/>
    <property type="project" value="InterPro"/>
</dbReference>
<organism evidence="6 7">
    <name type="scientific">Exilibacterium tricleocarpae</name>
    <dbReference type="NCBI Taxonomy" id="2591008"/>
    <lineage>
        <taxon>Bacteria</taxon>
        <taxon>Pseudomonadati</taxon>
        <taxon>Pseudomonadota</taxon>
        <taxon>Gammaproteobacteria</taxon>
        <taxon>Cellvibrionales</taxon>
        <taxon>Cellvibrionaceae</taxon>
        <taxon>Exilibacterium</taxon>
    </lineage>
</organism>
<dbReference type="Gene3D" id="3.40.50.300">
    <property type="entry name" value="P-loop containing nucleotide triphosphate hydrolases"/>
    <property type="match status" value="1"/>
</dbReference>
<dbReference type="PROSITE" id="PS50045">
    <property type="entry name" value="SIGMA54_INTERACT_4"/>
    <property type="match status" value="1"/>
</dbReference>
<evidence type="ECO:0000256" key="4">
    <source>
        <dbReference type="ARBA" id="ARBA00023159"/>
    </source>
</evidence>
<protein>
    <submittedName>
        <fullName evidence="6">AAA family ATPase</fullName>
    </submittedName>
</protein>
<dbReference type="Pfam" id="PF00158">
    <property type="entry name" value="Sigma54_activat"/>
    <property type="match status" value="1"/>
</dbReference>
<dbReference type="InterPro" id="IPR025662">
    <property type="entry name" value="Sigma_54_int_dom_ATP-bd_1"/>
</dbReference>
<dbReference type="SUPFAM" id="SSF55781">
    <property type="entry name" value="GAF domain-like"/>
    <property type="match status" value="1"/>
</dbReference>
<keyword evidence="4" id="KW-0010">Activator</keyword>
<dbReference type="AlphaFoldDB" id="A0A545SQN5"/>
<dbReference type="InterPro" id="IPR025943">
    <property type="entry name" value="Sigma_54_int_dom_ATP-bd_2"/>
</dbReference>
<keyword evidence="3" id="KW-0238">DNA-binding</keyword>
<dbReference type="PANTHER" id="PTHR32071">
    <property type="entry name" value="TRANSCRIPTIONAL REGULATORY PROTEIN"/>
    <property type="match status" value="1"/>
</dbReference>
<proteinExistence type="predicted"/>
<dbReference type="InterPro" id="IPR002078">
    <property type="entry name" value="Sigma_54_int"/>
</dbReference>
<sequence length="523" mass="57633">MNTNEYQFSHQATREICRCLNVEDALHACIRFIADYIPVERMYLESWSNRLGVVRAIATATIDKGKAIDRLISVPIEEIDKVIKKVREQGQEDGAFIVNHPAADPVSGQMLRGLGHPTDVSILGTYTVLDGEIIGAVIATVPGQGRYTDQHAKLFKLLKSPFAIAIQNALQFRQVSKLKDLLADDNRYLRHELNKESAATVIGADLGLADVMRASQQVAVHNSPVLLLGETGTGKDLIASHIHQISERNQGPFVKVNCGAIPETLIDSELFGHEKGAFTGALAQQRGRFERANTGTIFLDEIGELPPSAQTRLLRVLQNSEIERIGSDTTLTLDIRVIAATHRNLEAMVRDGRFREDLWYRLNVFPITIPPLRMRTGDIPALVQYFVHKKTKDLKLGIPPPLPPGAMQKLVNYGWRGNVRELENVIERALILGSGKTLVLDRLVDNDNPLNRASARSSKPAPLDDIITAHIYDALRYTGGQIHGAGGAAELLDINASTLRSRMNRLGIDYGRKPGATPTTKVS</sequence>
<dbReference type="EMBL" id="VHSG01000036">
    <property type="protein sequence ID" value="TQV67272.1"/>
    <property type="molecule type" value="Genomic_DNA"/>
</dbReference>
<dbReference type="InterPro" id="IPR058031">
    <property type="entry name" value="AAA_lid_NorR"/>
</dbReference>
<keyword evidence="1" id="KW-0547">Nucleotide-binding</keyword>
<dbReference type="GO" id="GO:0005524">
    <property type="term" value="F:ATP binding"/>
    <property type="evidence" value="ECO:0007669"/>
    <property type="project" value="UniProtKB-KW"/>
</dbReference>
<dbReference type="Gene3D" id="1.10.8.60">
    <property type="match status" value="1"/>
</dbReference>
<evidence type="ECO:0000256" key="2">
    <source>
        <dbReference type="ARBA" id="ARBA00022840"/>
    </source>
</evidence>
<dbReference type="Pfam" id="PF25601">
    <property type="entry name" value="AAA_lid_14"/>
    <property type="match status" value="1"/>
</dbReference>
<dbReference type="PANTHER" id="PTHR32071:SF117">
    <property type="entry name" value="PTS-DEPENDENT DIHYDROXYACETONE KINASE OPERON REGULATORY PROTEIN-RELATED"/>
    <property type="match status" value="1"/>
</dbReference>
<accession>A0A545SQN5</accession>
<evidence type="ECO:0000256" key="3">
    <source>
        <dbReference type="ARBA" id="ARBA00023125"/>
    </source>
</evidence>
<dbReference type="InterPro" id="IPR029016">
    <property type="entry name" value="GAF-like_dom_sf"/>
</dbReference>
<evidence type="ECO:0000313" key="6">
    <source>
        <dbReference type="EMBL" id="TQV67272.1"/>
    </source>
</evidence>
<keyword evidence="2" id="KW-0067">ATP-binding</keyword>
<dbReference type="Gene3D" id="1.10.10.60">
    <property type="entry name" value="Homeodomain-like"/>
    <property type="match status" value="1"/>
</dbReference>
<reference evidence="6 7" key="1">
    <citation type="submission" date="2019-06" db="EMBL/GenBank/DDBJ databases">
        <title>Whole genome sequence for Cellvibrionaceae sp. R142.</title>
        <authorList>
            <person name="Wang G."/>
        </authorList>
    </citation>
    <scope>NUCLEOTIDE SEQUENCE [LARGE SCALE GENOMIC DNA]</scope>
    <source>
        <strain evidence="6 7">R142</strain>
    </source>
</reference>
<dbReference type="InterPro" id="IPR003593">
    <property type="entry name" value="AAA+_ATPase"/>
</dbReference>
<feature type="domain" description="Sigma-54 factor interaction" evidence="5">
    <location>
        <begin position="201"/>
        <end position="431"/>
    </location>
</feature>
<gene>
    <name evidence="6" type="ORF">FKG94_25865</name>
</gene>
<dbReference type="FunFam" id="3.40.50.300:FF:000006">
    <property type="entry name" value="DNA-binding transcriptional regulator NtrC"/>
    <property type="match status" value="1"/>
</dbReference>
<evidence type="ECO:0000259" key="5">
    <source>
        <dbReference type="PROSITE" id="PS50045"/>
    </source>
</evidence>
<evidence type="ECO:0000313" key="7">
    <source>
        <dbReference type="Proteomes" id="UP000319732"/>
    </source>
</evidence>
<dbReference type="InterPro" id="IPR027417">
    <property type="entry name" value="P-loop_NTPase"/>
</dbReference>
<dbReference type="SMART" id="SM00382">
    <property type="entry name" value="AAA"/>
    <property type="match status" value="1"/>
</dbReference>
<dbReference type="CDD" id="cd00009">
    <property type="entry name" value="AAA"/>
    <property type="match status" value="1"/>
</dbReference>
<dbReference type="Gene3D" id="3.30.450.40">
    <property type="match status" value="1"/>
</dbReference>
<keyword evidence="7" id="KW-1185">Reference proteome</keyword>